<dbReference type="SUPFAM" id="SSF55729">
    <property type="entry name" value="Acyl-CoA N-acyltransferases (Nat)"/>
    <property type="match status" value="1"/>
</dbReference>
<dbReference type="Proteomes" id="UP000216797">
    <property type="component" value="Unassembled WGS sequence"/>
</dbReference>
<keyword evidence="1 4" id="KW-0808">Transferase</keyword>
<evidence type="ECO:0000259" key="3">
    <source>
        <dbReference type="PROSITE" id="PS51186"/>
    </source>
</evidence>
<dbReference type="PANTHER" id="PTHR42919">
    <property type="entry name" value="N-ALPHA-ACETYLTRANSFERASE"/>
    <property type="match status" value="1"/>
</dbReference>
<gene>
    <name evidence="4" type="ORF">AKL21_05960</name>
</gene>
<dbReference type="InterPro" id="IPR000182">
    <property type="entry name" value="GNAT_dom"/>
</dbReference>
<dbReference type="Pfam" id="PF00583">
    <property type="entry name" value="Acetyltransf_1"/>
    <property type="match status" value="1"/>
</dbReference>
<keyword evidence="2" id="KW-0012">Acyltransferase</keyword>
<keyword evidence="5" id="KW-1185">Reference proteome</keyword>
<evidence type="ECO:0000313" key="4">
    <source>
        <dbReference type="EMBL" id="PAB00798.1"/>
    </source>
</evidence>
<dbReference type="CDD" id="cd04301">
    <property type="entry name" value="NAT_SF"/>
    <property type="match status" value="1"/>
</dbReference>
<organism evidence="4 5">
    <name type="scientific">Enterococcus canintestini</name>
    <dbReference type="NCBI Taxonomy" id="317010"/>
    <lineage>
        <taxon>Bacteria</taxon>
        <taxon>Bacillati</taxon>
        <taxon>Bacillota</taxon>
        <taxon>Bacilli</taxon>
        <taxon>Lactobacillales</taxon>
        <taxon>Enterococcaceae</taxon>
        <taxon>Enterococcus</taxon>
    </lineage>
</organism>
<accession>A0A267HTG6</accession>
<sequence>MAVKIEMVKQTEVKKLKAISEIAFTETFAKDNTPADLSAFLAQNYNYTQLEKELANQNSFFYFIYQQNELAGYLKLNINEAQSEAGVNDALEIERIYILAVFKRQGLGQELIAFTEKVAQAQNKRQLWLGVWEYNLPAITFYKKMGFVKTGEHIFTLGSDDQTDWIMTKRINDKSSGGL</sequence>
<dbReference type="PANTHER" id="PTHR42919:SF8">
    <property type="entry name" value="N-ALPHA-ACETYLTRANSFERASE 50"/>
    <property type="match status" value="1"/>
</dbReference>
<dbReference type="InterPro" id="IPR016181">
    <property type="entry name" value="Acyl_CoA_acyltransferase"/>
</dbReference>
<dbReference type="GO" id="GO:0016747">
    <property type="term" value="F:acyltransferase activity, transferring groups other than amino-acyl groups"/>
    <property type="evidence" value="ECO:0007669"/>
    <property type="project" value="InterPro"/>
</dbReference>
<name>A0A267HTG6_9ENTE</name>
<proteinExistence type="predicted"/>
<dbReference type="EMBL" id="LHUG01000005">
    <property type="protein sequence ID" value="PAB00798.1"/>
    <property type="molecule type" value="Genomic_DNA"/>
</dbReference>
<dbReference type="PROSITE" id="PS51186">
    <property type="entry name" value="GNAT"/>
    <property type="match status" value="1"/>
</dbReference>
<dbReference type="InterPro" id="IPR051556">
    <property type="entry name" value="N-term/lysine_N-AcTrnsfr"/>
</dbReference>
<dbReference type="AlphaFoldDB" id="A0A267HTG6"/>
<evidence type="ECO:0000313" key="5">
    <source>
        <dbReference type="Proteomes" id="UP000216797"/>
    </source>
</evidence>
<dbReference type="RefSeq" id="WP_095006435.1">
    <property type="nucleotide sequence ID" value="NZ_LHUG01000005.1"/>
</dbReference>
<evidence type="ECO:0000256" key="2">
    <source>
        <dbReference type="ARBA" id="ARBA00023315"/>
    </source>
</evidence>
<reference evidence="4 5" key="1">
    <citation type="submission" date="2015-08" db="EMBL/GenBank/DDBJ databases">
        <title>Enterococcus genome sequence.</title>
        <authorList>
            <person name="Acedo J.Z."/>
            <person name="Vederas J.C."/>
        </authorList>
    </citation>
    <scope>NUCLEOTIDE SEQUENCE [LARGE SCALE GENOMIC DNA]</scope>
    <source>
        <strain evidence="4 5">49</strain>
    </source>
</reference>
<dbReference type="Gene3D" id="3.40.630.30">
    <property type="match status" value="1"/>
</dbReference>
<comment type="caution">
    <text evidence="4">The sequence shown here is derived from an EMBL/GenBank/DDBJ whole genome shotgun (WGS) entry which is preliminary data.</text>
</comment>
<evidence type="ECO:0000256" key="1">
    <source>
        <dbReference type="ARBA" id="ARBA00022679"/>
    </source>
</evidence>
<protein>
    <submittedName>
        <fullName evidence="4">Acetyltransferase</fullName>
    </submittedName>
</protein>
<feature type="domain" description="N-acetyltransferase" evidence="3">
    <location>
        <begin position="3"/>
        <end position="172"/>
    </location>
</feature>